<protein>
    <submittedName>
        <fullName evidence="12">Uncharacterized protein</fullName>
    </submittedName>
</protein>
<evidence type="ECO:0000256" key="5">
    <source>
        <dbReference type="ARBA" id="ARBA00022840"/>
    </source>
</evidence>
<dbReference type="InterPro" id="IPR011527">
    <property type="entry name" value="ABC1_TM_dom"/>
</dbReference>
<dbReference type="InterPro" id="IPR036640">
    <property type="entry name" value="ABC1_TM_sf"/>
</dbReference>
<feature type="transmembrane region" description="Helical" evidence="9">
    <location>
        <begin position="88"/>
        <end position="116"/>
    </location>
</feature>
<keyword evidence="13" id="KW-1185">Reference proteome</keyword>
<dbReference type="Pfam" id="PF00664">
    <property type="entry name" value="ABC_membrane"/>
    <property type="match status" value="2"/>
</dbReference>
<dbReference type="PANTHER" id="PTHR43394:SF1">
    <property type="entry name" value="ATP-BINDING CASSETTE SUB-FAMILY B MEMBER 10, MITOCHONDRIAL"/>
    <property type="match status" value="1"/>
</dbReference>
<feature type="domain" description="ABC transmembrane type-1" evidence="11">
    <location>
        <begin position="47"/>
        <end position="346"/>
    </location>
</feature>
<dbReference type="FunFam" id="3.40.50.300:FF:000251">
    <property type="entry name" value="ABC transporter B family member 19"/>
    <property type="match status" value="1"/>
</dbReference>
<feature type="transmembrane region" description="Helical" evidence="9">
    <location>
        <begin position="291"/>
        <end position="311"/>
    </location>
</feature>
<dbReference type="Proteomes" id="UP001054902">
    <property type="component" value="Unassembled WGS sequence"/>
</dbReference>
<dbReference type="EMBL" id="BLLK01000045">
    <property type="protein sequence ID" value="GFH51744.1"/>
    <property type="molecule type" value="Genomic_DNA"/>
</dbReference>
<feature type="domain" description="ABC transporter" evidence="10">
    <location>
        <begin position="391"/>
        <end position="630"/>
    </location>
</feature>
<evidence type="ECO:0000259" key="10">
    <source>
        <dbReference type="PROSITE" id="PS50893"/>
    </source>
</evidence>
<dbReference type="InterPro" id="IPR003439">
    <property type="entry name" value="ABC_transporter-like_ATP-bd"/>
</dbReference>
<dbReference type="SMART" id="SM00382">
    <property type="entry name" value="AAA"/>
    <property type="match status" value="1"/>
</dbReference>
<accession>A0AAD3CTW6</accession>
<feature type="transmembrane region" description="Helical" evidence="9">
    <location>
        <begin position="45"/>
        <end position="68"/>
    </location>
</feature>
<keyword evidence="4" id="KW-0547">Nucleotide-binding</keyword>
<keyword evidence="6 9" id="KW-1133">Transmembrane helix</keyword>
<keyword evidence="7 9" id="KW-0472">Membrane</keyword>
<keyword evidence="3 9" id="KW-0812">Transmembrane</keyword>
<evidence type="ECO:0000256" key="2">
    <source>
        <dbReference type="ARBA" id="ARBA00007577"/>
    </source>
</evidence>
<proteinExistence type="inferred from homology"/>
<dbReference type="GO" id="GO:0015421">
    <property type="term" value="F:ABC-type oligopeptide transporter activity"/>
    <property type="evidence" value="ECO:0007669"/>
    <property type="project" value="TreeGrafter"/>
</dbReference>
<dbReference type="PROSITE" id="PS50893">
    <property type="entry name" value="ABC_TRANSPORTER_2"/>
    <property type="match status" value="1"/>
</dbReference>
<evidence type="ECO:0000256" key="8">
    <source>
        <dbReference type="SAM" id="MobiDB-lite"/>
    </source>
</evidence>
<dbReference type="AlphaFoldDB" id="A0AAD3CTW6"/>
<dbReference type="InterPro" id="IPR017871">
    <property type="entry name" value="ABC_transporter-like_CS"/>
</dbReference>
<comment type="subcellular location">
    <subcellularLocation>
        <location evidence="1">Membrane</location>
        <topology evidence="1">Multi-pass membrane protein</topology>
    </subcellularLocation>
</comment>
<evidence type="ECO:0000313" key="13">
    <source>
        <dbReference type="Proteomes" id="UP001054902"/>
    </source>
</evidence>
<keyword evidence="5" id="KW-0067">ATP-binding</keyword>
<evidence type="ECO:0000256" key="1">
    <source>
        <dbReference type="ARBA" id="ARBA00004141"/>
    </source>
</evidence>
<dbReference type="InterPro" id="IPR039421">
    <property type="entry name" value="Type_1_exporter"/>
</dbReference>
<dbReference type="PROSITE" id="PS50929">
    <property type="entry name" value="ABC_TM1F"/>
    <property type="match status" value="1"/>
</dbReference>
<feature type="region of interest" description="Disordered" evidence="8">
    <location>
        <begin position="1"/>
        <end position="27"/>
    </location>
</feature>
<evidence type="ECO:0000256" key="4">
    <source>
        <dbReference type="ARBA" id="ARBA00022741"/>
    </source>
</evidence>
<dbReference type="InterPro" id="IPR003593">
    <property type="entry name" value="AAA+_ATPase"/>
</dbReference>
<dbReference type="SUPFAM" id="SSF90123">
    <property type="entry name" value="ABC transporter transmembrane region"/>
    <property type="match status" value="1"/>
</dbReference>
<evidence type="ECO:0000256" key="3">
    <source>
        <dbReference type="ARBA" id="ARBA00022692"/>
    </source>
</evidence>
<dbReference type="Gene3D" id="1.20.1560.10">
    <property type="entry name" value="ABC transporter type 1, transmembrane domain"/>
    <property type="match status" value="2"/>
</dbReference>
<dbReference type="CDD" id="cd03249">
    <property type="entry name" value="ABC_MTABC3_MDL1_MDL2"/>
    <property type="match status" value="1"/>
</dbReference>
<evidence type="ECO:0000256" key="6">
    <source>
        <dbReference type="ARBA" id="ARBA00022989"/>
    </source>
</evidence>
<dbReference type="PROSITE" id="PS00211">
    <property type="entry name" value="ABC_TRANSPORTER_1"/>
    <property type="match status" value="1"/>
</dbReference>
<evidence type="ECO:0000256" key="7">
    <source>
        <dbReference type="ARBA" id="ARBA00023136"/>
    </source>
</evidence>
<dbReference type="GO" id="GO:0005524">
    <property type="term" value="F:ATP binding"/>
    <property type="evidence" value="ECO:0007669"/>
    <property type="project" value="UniProtKB-KW"/>
</dbReference>
<feature type="compositionally biased region" description="Basic and acidic residues" evidence="8">
    <location>
        <begin position="18"/>
        <end position="27"/>
    </location>
</feature>
<dbReference type="SUPFAM" id="SSF52540">
    <property type="entry name" value="P-loop containing nucleoside triphosphate hydrolases"/>
    <property type="match status" value="1"/>
</dbReference>
<dbReference type="InterPro" id="IPR027417">
    <property type="entry name" value="P-loop_NTPase"/>
</dbReference>
<evidence type="ECO:0000256" key="9">
    <source>
        <dbReference type="SAM" id="Phobius"/>
    </source>
</evidence>
<dbReference type="Gene3D" id="3.40.50.300">
    <property type="entry name" value="P-loop containing nucleotide triphosphate hydrolases"/>
    <property type="match status" value="1"/>
</dbReference>
<evidence type="ECO:0000313" key="12">
    <source>
        <dbReference type="EMBL" id="GFH51744.1"/>
    </source>
</evidence>
<name>A0AAD3CTW6_9STRA</name>
<comment type="similarity">
    <text evidence="2">Belongs to the ABC transporter superfamily. ABCB family. Multidrug resistance exporter (TC 3.A.1.201) subfamily.</text>
</comment>
<dbReference type="Pfam" id="PF00005">
    <property type="entry name" value="ABC_tran"/>
    <property type="match status" value="1"/>
</dbReference>
<dbReference type="PANTHER" id="PTHR43394">
    <property type="entry name" value="ATP-DEPENDENT PERMEASE MDL1, MITOCHONDRIAL"/>
    <property type="match status" value="1"/>
</dbReference>
<reference evidence="12 13" key="1">
    <citation type="journal article" date="2021" name="Sci. Rep.">
        <title>The genome of the diatom Chaetoceros tenuissimus carries an ancient integrated fragment of an extant virus.</title>
        <authorList>
            <person name="Hongo Y."/>
            <person name="Kimura K."/>
            <person name="Takaki Y."/>
            <person name="Yoshida Y."/>
            <person name="Baba S."/>
            <person name="Kobayashi G."/>
            <person name="Nagasaki K."/>
            <person name="Hano T."/>
            <person name="Tomaru Y."/>
        </authorList>
    </citation>
    <scope>NUCLEOTIDE SEQUENCE [LARGE SCALE GENOMIC DNA]</scope>
    <source>
        <strain evidence="12 13">NIES-3715</strain>
    </source>
</reference>
<dbReference type="GO" id="GO:0016887">
    <property type="term" value="F:ATP hydrolysis activity"/>
    <property type="evidence" value="ECO:0007669"/>
    <property type="project" value="InterPro"/>
</dbReference>
<dbReference type="GO" id="GO:0005743">
    <property type="term" value="C:mitochondrial inner membrane"/>
    <property type="evidence" value="ECO:0007669"/>
    <property type="project" value="TreeGrafter"/>
</dbReference>
<gene>
    <name evidence="12" type="ORF">CTEN210_08220</name>
</gene>
<comment type="caution">
    <text evidence="12">The sequence shown here is derived from an EMBL/GenBank/DDBJ whole genome shotgun (WGS) entry which is preliminary data.</text>
</comment>
<evidence type="ECO:0000259" key="11">
    <source>
        <dbReference type="PROSITE" id="PS50929"/>
    </source>
</evidence>
<organism evidence="12 13">
    <name type="scientific">Chaetoceros tenuissimus</name>
    <dbReference type="NCBI Taxonomy" id="426638"/>
    <lineage>
        <taxon>Eukaryota</taxon>
        <taxon>Sar</taxon>
        <taxon>Stramenopiles</taxon>
        <taxon>Ochrophyta</taxon>
        <taxon>Bacillariophyta</taxon>
        <taxon>Coscinodiscophyceae</taxon>
        <taxon>Chaetocerotophycidae</taxon>
        <taxon>Chaetocerotales</taxon>
        <taxon>Chaetocerotaceae</taxon>
        <taxon>Chaetoceros</taxon>
    </lineage>
</organism>
<sequence length="646" mass="70924">MKAKSKNNDAADIENPDLDSKKEEKGEKAPSLARLFQTVKKEQPMLFVGLLLLFAAEATSQVIPLIVAKAYDALINQELSSSERMKDINYYMLISVIIFIAGIFAGFLRGSIFAVVGERMVARLRIQLYSSILSQDIAFFDEHKSGELISRLGSDTTLLQNAISMSIPEAVNNIVKALVSIVLVFVISPPLAGVSVGTLFGIAILALPLGKTLGKLSKLYQDALGEAQTYSTEALGAMRTVQSFSAESKEEKRFAHHIGDPDLFKYWHPKKDSTQTTYSVGYWKGIVTSGFFSIIFGGVFGFLYVCLWYGFHLVNSGKLTLGELTAFQAYVFNIGLGLGSASSHIAKVFEAIGGVSRVFYLLDKIPRIPTPPKEGEEPKKLLKPKTVTGDISFENVTFSYPSRPELNVLNGYTLKIPSDSTTALVGSSGSGKSTVVALIQRFYDVKSGSVKLDDNDIRDLDVHWLRNQIGYVQQEPQLFGLSIRDNLTYGVPSNEVVSQERIEQACRDANCHDFISSWPDGYNTLVGERGVKLSGGQKQRISIARALITNCRILLLDEATSALDSESEHLVQEAIDKAVVGRTVIIVAHRLSTIVNANQIVVMADHKIVDIGTHDEMLEKSKKYQDLIKRQSVLASSSSRLSLSSE</sequence>
<feature type="transmembrane region" description="Helical" evidence="9">
    <location>
        <begin position="193"/>
        <end position="210"/>
    </location>
</feature>
<dbReference type="GO" id="GO:0090374">
    <property type="term" value="P:oligopeptide export from mitochondrion"/>
    <property type="evidence" value="ECO:0007669"/>
    <property type="project" value="TreeGrafter"/>
</dbReference>